<dbReference type="GO" id="GO:0016872">
    <property type="term" value="F:intramolecular lyase activity"/>
    <property type="evidence" value="ECO:0007669"/>
    <property type="project" value="InterPro"/>
</dbReference>
<keyword evidence="1" id="KW-0732">Signal</keyword>
<dbReference type="AlphaFoldDB" id="A0A7S1XYD8"/>
<dbReference type="Gene3D" id="3.50.70.10">
    <property type="match status" value="1"/>
</dbReference>
<evidence type="ECO:0000313" key="3">
    <source>
        <dbReference type="EMBL" id="CAD9268477.1"/>
    </source>
</evidence>
<evidence type="ECO:0000259" key="2">
    <source>
        <dbReference type="Pfam" id="PF02431"/>
    </source>
</evidence>
<name>A0A7S1XYD8_9STRA</name>
<organism evidence="3">
    <name type="scientific">Phaeomonas parva</name>
    <dbReference type="NCBI Taxonomy" id="124430"/>
    <lineage>
        <taxon>Eukaryota</taxon>
        <taxon>Sar</taxon>
        <taxon>Stramenopiles</taxon>
        <taxon>Ochrophyta</taxon>
        <taxon>Pinguiophyceae</taxon>
        <taxon>Pinguiochrysidales</taxon>
        <taxon>Pinguiochrysidaceae</taxon>
        <taxon>Phaeomonas</taxon>
    </lineage>
</organism>
<reference evidence="3" key="1">
    <citation type="submission" date="2021-01" db="EMBL/GenBank/DDBJ databases">
        <authorList>
            <person name="Corre E."/>
            <person name="Pelletier E."/>
            <person name="Niang G."/>
            <person name="Scheremetjew M."/>
            <person name="Finn R."/>
            <person name="Kale V."/>
            <person name="Holt S."/>
            <person name="Cochrane G."/>
            <person name="Meng A."/>
            <person name="Brown T."/>
            <person name="Cohen L."/>
        </authorList>
    </citation>
    <scope>NUCLEOTIDE SEQUENCE</scope>
    <source>
        <strain evidence="3">CCMP2877</strain>
    </source>
</reference>
<feature type="signal peptide" evidence="1">
    <location>
        <begin position="1"/>
        <end position="21"/>
    </location>
</feature>
<dbReference type="Pfam" id="PF02431">
    <property type="entry name" value="Chalcone"/>
    <property type="match status" value="1"/>
</dbReference>
<dbReference type="InterPro" id="IPR036298">
    <property type="entry name" value="Chalcone_isomerase_sf"/>
</dbReference>
<dbReference type="InterPro" id="IPR016087">
    <property type="entry name" value="Chalcone_isomerase"/>
</dbReference>
<dbReference type="SUPFAM" id="SSF54626">
    <property type="entry name" value="Chalcone isomerase"/>
    <property type="match status" value="1"/>
</dbReference>
<dbReference type="EMBL" id="HBGJ01042852">
    <property type="protein sequence ID" value="CAD9268477.1"/>
    <property type="molecule type" value="Transcribed_RNA"/>
</dbReference>
<dbReference type="PANTHER" id="PTHR47698">
    <property type="entry name" value="FATTY-ACID-BINDING PROTEIN 3, CHLOROPLASTIC"/>
    <property type="match status" value="1"/>
</dbReference>
<feature type="domain" description="Chalcone isomerase" evidence="2">
    <location>
        <begin position="46"/>
        <end position="219"/>
    </location>
</feature>
<sequence length="226" mass="23779">MAIKLTLALAVALALVAPLQAAVEAATGLDFKPTMSDSDFPGVGGDAKLAGMGCRIKQIGPVKVKVYAVGLYVDQRAVQSSLNSFEAFPEETLLGSKAFFKAIRKAPFEKCFMLKMARTVGSDKMVNALADSIKPRMKNEMEALTEFQGLLSAGLKGGSCTKNTAFGFAASKGKLVVSINGKEEGTVNSRELCDAFTDTYIGDNAVSPDAKSNFAKGLCAMIKGEA</sequence>
<dbReference type="Gene3D" id="1.10.890.20">
    <property type="match status" value="1"/>
</dbReference>
<dbReference type="PANTHER" id="PTHR47698:SF2">
    <property type="entry name" value="FATTY-ACID-BINDING PROTEIN 3, CHLOROPLASTIC"/>
    <property type="match status" value="1"/>
</dbReference>
<protein>
    <recommendedName>
        <fullName evidence="2">Chalcone isomerase domain-containing protein</fullName>
    </recommendedName>
</protein>
<dbReference type="InterPro" id="IPR016088">
    <property type="entry name" value="Chalcone_isomerase_3-sand"/>
</dbReference>
<evidence type="ECO:0000256" key="1">
    <source>
        <dbReference type="SAM" id="SignalP"/>
    </source>
</evidence>
<accession>A0A7S1XYD8</accession>
<feature type="chain" id="PRO_5030705479" description="Chalcone isomerase domain-containing protein" evidence="1">
    <location>
        <begin position="22"/>
        <end position="226"/>
    </location>
</feature>
<gene>
    <name evidence="3" type="ORF">PPAR1163_LOCUS26911</name>
</gene>
<dbReference type="InterPro" id="IPR016089">
    <property type="entry name" value="Chalcone_isomerase_bundle_sf"/>
</dbReference>
<proteinExistence type="predicted"/>